<comment type="subcellular location">
    <subcellularLocation>
        <location evidence="1">Membrane</location>
        <topology evidence="1">Multi-pass membrane protein</topology>
    </subcellularLocation>
</comment>
<dbReference type="PANTHER" id="PTHR10057">
    <property type="entry name" value="PERIPHERAL-TYPE BENZODIAZEPINE RECEPTOR"/>
    <property type="match status" value="1"/>
</dbReference>
<dbReference type="InterPro" id="IPR004307">
    <property type="entry name" value="TspO_MBR"/>
</dbReference>
<keyword evidence="4 6" id="KW-1133">Transmembrane helix</keyword>
<dbReference type="GO" id="GO:0033013">
    <property type="term" value="P:tetrapyrrole metabolic process"/>
    <property type="evidence" value="ECO:0007669"/>
    <property type="project" value="UniProtKB-ARBA"/>
</dbReference>
<feature type="transmembrane region" description="Helical" evidence="6">
    <location>
        <begin position="133"/>
        <end position="154"/>
    </location>
</feature>
<organism evidence="7 8">
    <name type="scientific">Candidatus Cerribacteria bacterium 'Amazon FNV 2010 28 9'</name>
    <dbReference type="NCBI Taxonomy" id="2081795"/>
    <lineage>
        <taxon>Bacteria</taxon>
        <taxon>Candidatus Cerribacteria</taxon>
    </lineage>
</organism>
<keyword evidence="3 6" id="KW-0812">Transmembrane</keyword>
<evidence type="ECO:0000313" key="8">
    <source>
        <dbReference type="Proteomes" id="UP000246104"/>
    </source>
</evidence>
<feature type="transmembrane region" description="Helical" evidence="6">
    <location>
        <begin position="104"/>
        <end position="121"/>
    </location>
</feature>
<dbReference type="Pfam" id="PF03073">
    <property type="entry name" value="TspO_MBR"/>
    <property type="match status" value="1"/>
</dbReference>
<evidence type="ECO:0000256" key="5">
    <source>
        <dbReference type="ARBA" id="ARBA00023136"/>
    </source>
</evidence>
<dbReference type="AlphaFoldDB" id="A0A317JNY2"/>
<evidence type="ECO:0000256" key="6">
    <source>
        <dbReference type="SAM" id="Phobius"/>
    </source>
</evidence>
<name>A0A317JNY2_9BACT</name>
<proteinExistence type="inferred from homology"/>
<feature type="transmembrane region" description="Helical" evidence="6">
    <location>
        <begin position="51"/>
        <end position="72"/>
    </location>
</feature>
<dbReference type="PIRSF" id="PIRSF005859">
    <property type="entry name" value="PBR"/>
    <property type="match status" value="1"/>
</dbReference>
<dbReference type="FunFam" id="1.20.1260.100:FF:000001">
    <property type="entry name" value="translocator protein 2"/>
    <property type="match status" value="1"/>
</dbReference>
<evidence type="ECO:0000256" key="3">
    <source>
        <dbReference type="ARBA" id="ARBA00022692"/>
    </source>
</evidence>
<gene>
    <name evidence="7" type="ORF">C5B42_02660</name>
</gene>
<dbReference type="InterPro" id="IPR038330">
    <property type="entry name" value="TspO/MBR-related_sf"/>
</dbReference>
<keyword evidence="5 6" id="KW-0472">Membrane</keyword>
<evidence type="ECO:0000256" key="4">
    <source>
        <dbReference type="ARBA" id="ARBA00022989"/>
    </source>
</evidence>
<dbReference type="Proteomes" id="UP000246104">
    <property type="component" value="Unassembled WGS sequence"/>
</dbReference>
<dbReference type="CDD" id="cd15904">
    <property type="entry name" value="TSPO_MBR"/>
    <property type="match status" value="1"/>
</dbReference>
<feature type="transmembrane region" description="Helical" evidence="6">
    <location>
        <begin position="79"/>
        <end position="98"/>
    </location>
</feature>
<dbReference type="EMBL" id="PSRQ01000031">
    <property type="protein sequence ID" value="PWU23529.1"/>
    <property type="molecule type" value="Genomic_DNA"/>
</dbReference>
<evidence type="ECO:0000256" key="1">
    <source>
        <dbReference type="ARBA" id="ARBA00004141"/>
    </source>
</evidence>
<sequence length="156" mass="17997">MRHTRFHFWLHCLLAVGMCEGVGFASSFFTFSSIRTWYSTLHTPFFTPPSMVFAPVWTTLYALMGISLALAWKKKKNISFRWFWIQLCLNALWSLIFFAARNPLLAMGILVVLWGSIVMTMRSFHSVRIASVLLLPYLIWVSFAGILNLSIVLLNR</sequence>
<dbReference type="Gene3D" id="1.20.1260.100">
    <property type="entry name" value="TspO/MBR protein"/>
    <property type="match status" value="1"/>
</dbReference>
<dbReference type="PANTHER" id="PTHR10057:SF0">
    <property type="entry name" value="TRANSLOCATOR PROTEIN"/>
    <property type="match status" value="1"/>
</dbReference>
<evidence type="ECO:0000256" key="2">
    <source>
        <dbReference type="ARBA" id="ARBA00007524"/>
    </source>
</evidence>
<reference evidence="7 8" key="1">
    <citation type="submission" date="2018-02" db="EMBL/GenBank/DDBJ databases">
        <title>Genomic Reconstructions from Amazon Rainforest and Pasture Soil Reveal Novel Insights into the Physiology of Candidate Phyla in Tropical Sites.</title>
        <authorList>
            <person name="Kroeger M.E."/>
            <person name="Delmont T."/>
            <person name="Eren A.M."/>
            <person name="Guo J."/>
            <person name="Meyer K.M."/>
            <person name="Khan K."/>
            <person name="Rodrigues J.L.M."/>
            <person name="Bohannan B.J.M."/>
            <person name="Tringe S."/>
            <person name="Borges C.D."/>
            <person name="Tiedje J."/>
            <person name="Tsai S.M."/>
            <person name="Nusslein K."/>
        </authorList>
    </citation>
    <scope>NUCLEOTIDE SEQUENCE [LARGE SCALE GENOMIC DNA]</scope>
    <source>
        <strain evidence="7">Amazon FNV 2010 28 9</strain>
    </source>
</reference>
<evidence type="ECO:0000313" key="7">
    <source>
        <dbReference type="EMBL" id="PWU23529.1"/>
    </source>
</evidence>
<protein>
    <submittedName>
        <fullName evidence="7">TspO protein</fullName>
    </submittedName>
</protein>
<comment type="caution">
    <text evidence="7">The sequence shown here is derived from an EMBL/GenBank/DDBJ whole genome shotgun (WGS) entry which is preliminary data.</text>
</comment>
<accession>A0A317JNY2</accession>
<dbReference type="GO" id="GO:0016020">
    <property type="term" value="C:membrane"/>
    <property type="evidence" value="ECO:0007669"/>
    <property type="project" value="UniProtKB-SubCell"/>
</dbReference>
<comment type="similarity">
    <text evidence="2">Belongs to the TspO/BZRP family.</text>
</comment>